<evidence type="ECO:0000259" key="10">
    <source>
        <dbReference type="Pfam" id="PF00060"/>
    </source>
</evidence>
<evidence type="ECO:0000256" key="6">
    <source>
        <dbReference type="ARBA" id="ARBA00023136"/>
    </source>
</evidence>
<keyword evidence="12" id="KW-1185">Reference proteome</keyword>
<keyword evidence="7" id="KW-0675">Receptor</keyword>
<evidence type="ECO:0000313" key="11">
    <source>
        <dbReference type="EMBL" id="EFX85963.1"/>
    </source>
</evidence>
<dbReference type="HOGENOM" id="CLU_007257_4_0_1"/>
<dbReference type="InterPro" id="IPR001320">
    <property type="entry name" value="Iontro_rcpt_C"/>
</dbReference>
<dbReference type="PhylomeDB" id="E9G3L9"/>
<name>E9G3L9_DAPPU</name>
<dbReference type="AlphaFoldDB" id="E9G3L9"/>
<dbReference type="eggNOG" id="KOG1052">
    <property type="taxonomic scope" value="Eukaryota"/>
</dbReference>
<organism evidence="11 12">
    <name type="scientific">Daphnia pulex</name>
    <name type="common">Water flea</name>
    <dbReference type="NCBI Taxonomy" id="6669"/>
    <lineage>
        <taxon>Eukaryota</taxon>
        <taxon>Metazoa</taxon>
        <taxon>Ecdysozoa</taxon>
        <taxon>Arthropoda</taxon>
        <taxon>Crustacea</taxon>
        <taxon>Branchiopoda</taxon>
        <taxon>Diplostraca</taxon>
        <taxon>Cladocera</taxon>
        <taxon>Anomopoda</taxon>
        <taxon>Daphniidae</taxon>
        <taxon>Daphnia</taxon>
    </lineage>
</organism>
<dbReference type="PANTHER" id="PTHR42643:SF24">
    <property type="entry name" value="IONOTROPIC RECEPTOR 60A"/>
    <property type="match status" value="1"/>
</dbReference>
<protein>
    <recommendedName>
        <fullName evidence="10">Ionotropic glutamate receptor C-terminal domain-containing protein</fullName>
    </recommendedName>
</protein>
<dbReference type="KEGG" id="dpx:DAPPUDRAFT_313613"/>
<proteinExistence type="inferred from homology"/>
<gene>
    <name evidence="11" type="ORF">DAPPUDRAFT_313613</name>
</gene>
<dbReference type="Pfam" id="PF00060">
    <property type="entry name" value="Lig_chan"/>
    <property type="match status" value="1"/>
</dbReference>
<evidence type="ECO:0000256" key="5">
    <source>
        <dbReference type="ARBA" id="ARBA00022989"/>
    </source>
</evidence>
<dbReference type="FunFam" id="1.10.287.70:FF:000211">
    <property type="entry name" value="Uncharacterized protein"/>
    <property type="match status" value="1"/>
</dbReference>
<feature type="transmembrane region" description="Helical" evidence="9">
    <location>
        <begin position="196"/>
        <end position="218"/>
    </location>
</feature>
<reference evidence="11 12" key="1">
    <citation type="journal article" date="2011" name="Science">
        <title>The ecoresponsive genome of Daphnia pulex.</title>
        <authorList>
            <person name="Colbourne J.K."/>
            <person name="Pfrender M.E."/>
            <person name="Gilbert D."/>
            <person name="Thomas W.K."/>
            <person name="Tucker A."/>
            <person name="Oakley T.H."/>
            <person name="Tokishita S."/>
            <person name="Aerts A."/>
            <person name="Arnold G.J."/>
            <person name="Basu M.K."/>
            <person name="Bauer D.J."/>
            <person name="Caceres C.E."/>
            <person name="Carmel L."/>
            <person name="Casola C."/>
            <person name="Choi J.H."/>
            <person name="Detter J.C."/>
            <person name="Dong Q."/>
            <person name="Dusheyko S."/>
            <person name="Eads B.D."/>
            <person name="Frohlich T."/>
            <person name="Geiler-Samerotte K.A."/>
            <person name="Gerlach D."/>
            <person name="Hatcher P."/>
            <person name="Jogdeo S."/>
            <person name="Krijgsveld J."/>
            <person name="Kriventseva E.V."/>
            <person name="Kultz D."/>
            <person name="Laforsch C."/>
            <person name="Lindquist E."/>
            <person name="Lopez J."/>
            <person name="Manak J.R."/>
            <person name="Muller J."/>
            <person name="Pangilinan J."/>
            <person name="Patwardhan R.P."/>
            <person name="Pitluck S."/>
            <person name="Pritham E.J."/>
            <person name="Rechtsteiner A."/>
            <person name="Rho M."/>
            <person name="Rogozin I.B."/>
            <person name="Sakarya O."/>
            <person name="Salamov A."/>
            <person name="Schaack S."/>
            <person name="Shapiro H."/>
            <person name="Shiga Y."/>
            <person name="Skalitzky C."/>
            <person name="Smith Z."/>
            <person name="Souvorov A."/>
            <person name="Sung W."/>
            <person name="Tang Z."/>
            <person name="Tsuchiya D."/>
            <person name="Tu H."/>
            <person name="Vos H."/>
            <person name="Wang M."/>
            <person name="Wolf Y.I."/>
            <person name="Yamagata H."/>
            <person name="Yamada T."/>
            <person name="Ye Y."/>
            <person name="Shaw J.R."/>
            <person name="Andrews J."/>
            <person name="Crease T.J."/>
            <person name="Tang H."/>
            <person name="Lucas S.M."/>
            <person name="Robertson H.M."/>
            <person name="Bork P."/>
            <person name="Koonin E.V."/>
            <person name="Zdobnov E.M."/>
            <person name="Grigoriev I.V."/>
            <person name="Lynch M."/>
            <person name="Boore J.L."/>
        </authorList>
    </citation>
    <scope>NUCLEOTIDE SEQUENCE [LARGE SCALE GENOMIC DNA]</scope>
</reference>
<keyword evidence="5 9" id="KW-1133">Transmembrane helix</keyword>
<evidence type="ECO:0000256" key="7">
    <source>
        <dbReference type="ARBA" id="ARBA00023170"/>
    </source>
</evidence>
<dbReference type="SUPFAM" id="SSF53850">
    <property type="entry name" value="Periplasmic binding protein-like II"/>
    <property type="match status" value="1"/>
</dbReference>
<keyword evidence="4 9" id="KW-0812">Transmembrane</keyword>
<accession>E9G3L9</accession>
<sequence length="428" mass="48768">MRKRQAYGLEQPPYDNLIRGPNGTFTFTGVNYKLISWMSTKFNFTFRLILINQTLVEKYGTHGAAHYQLASEENVDSITSTFHLTADRVAKNDPTSFIWTEGMTLIVPRPEEENRLFAFLGPFQPMVWLLIFISLFPVIGAMTFFTWLYKHLHWNNDATRGNNFTRWFTTISSSHMIYVINTLTNQGGREAFNRTSFRILTGIWVLCAMVLVNCYTGIVTSSLTTPKMKPTINSFEDLAASKEVGIVLRSDTTIGNQILKATTGIYKVLGDEARRNPNQIVDNPFKLTATLETGRYAYPYLHSLCYAFVCSQYEKDGKCRFKLSKLLPVSIGFTSLYFKKGSSFTKDMDKGLMELWESGLVRLWINKIHSIPKAQQCFADTKRGVTRVVPIQLSDLISAFFILAIGIGLATLSFLLEIIQSKFRRERL</sequence>
<feature type="transmembrane region" description="Helical" evidence="9">
    <location>
        <begin position="396"/>
        <end position="419"/>
    </location>
</feature>
<dbReference type="InParanoid" id="E9G3L9"/>
<evidence type="ECO:0000256" key="8">
    <source>
        <dbReference type="ARBA" id="ARBA00023180"/>
    </source>
</evidence>
<feature type="domain" description="Ionotropic glutamate receptor C-terminal" evidence="10">
    <location>
        <begin position="127"/>
        <end position="407"/>
    </location>
</feature>
<dbReference type="OrthoDB" id="6375798at2759"/>
<evidence type="ECO:0000256" key="3">
    <source>
        <dbReference type="ARBA" id="ARBA00022475"/>
    </source>
</evidence>
<keyword evidence="3" id="KW-1003">Cell membrane</keyword>
<dbReference type="GO" id="GO:0015276">
    <property type="term" value="F:ligand-gated monoatomic ion channel activity"/>
    <property type="evidence" value="ECO:0007669"/>
    <property type="project" value="InterPro"/>
</dbReference>
<dbReference type="GO" id="GO:0005886">
    <property type="term" value="C:plasma membrane"/>
    <property type="evidence" value="ECO:0007669"/>
    <property type="project" value="UniProtKB-SubCell"/>
</dbReference>
<comment type="similarity">
    <text evidence="2">Belongs to the glutamate-gated ion channel (TC 1.A.10.1) family.</text>
</comment>
<dbReference type="EMBL" id="GL732531">
    <property type="protein sequence ID" value="EFX85963.1"/>
    <property type="molecule type" value="Genomic_DNA"/>
</dbReference>
<dbReference type="GO" id="GO:0050906">
    <property type="term" value="P:detection of stimulus involved in sensory perception"/>
    <property type="evidence" value="ECO:0007669"/>
    <property type="project" value="UniProtKB-ARBA"/>
</dbReference>
<evidence type="ECO:0000256" key="9">
    <source>
        <dbReference type="SAM" id="Phobius"/>
    </source>
</evidence>
<evidence type="ECO:0000313" key="12">
    <source>
        <dbReference type="Proteomes" id="UP000000305"/>
    </source>
</evidence>
<dbReference type="Proteomes" id="UP000000305">
    <property type="component" value="Unassembled WGS sequence"/>
</dbReference>
<dbReference type="Gene3D" id="1.10.287.70">
    <property type="match status" value="1"/>
</dbReference>
<feature type="transmembrane region" description="Helical" evidence="9">
    <location>
        <begin position="164"/>
        <end position="184"/>
    </location>
</feature>
<comment type="subcellular location">
    <subcellularLocation>
        <location evidence="1">Cell membrane</location>
        <topology evidence="1">Multi-pass membrane protein</topology>
    </subcellularLocation>
</comment>
<feature type="transmembrane region" description="Helical" evidence="9">
    <location>
        <begin position="127"/>
        <end position="149"/>
    </location>
</feature>
<dbReference type="PANTHER" id="PTHR42643">
    <property type="entry name" value="IONOTROPIC RECEPTOR 20A-RELATED"/>
    <property type="match status" value="1"/>
</dbReference>
<evidence type="ECO:0000256" key="1">
    <source>
        <dbReference type="ARBA" id="ARBA00004651"/>
    </source>
</evidence>
<keyword evidence="8" id="KW-0325">Glycoprotein</keyword>
<keyword evidence="6 9" id="KW-0472">Membrane</keyword>
<evidence type="ECO:0000256" key="4">
    <source>
        <dbReference type="ARBA" id="ARBA00022692"/>
    </source>
</evidence>
<evidence type="ECO:0000256" key="2">
    <source>
        <dbReference type="ARBA" id="ARBA00008685"/>
    </source>
</evidence>
<dbReference type="FunCoup" id="E9G3L9">
    <property type="interactions" value="63"/>
</dbReference>
<dbReference type="InterPro" id="IPR052192">
    <property type="entry name" value="Insect_Ionotropic_Sensory_Rcpt"/>
</dbReference>